<evidence type="ECO:0000256" key="4">
    <source>
        <dbReference type="ARBA" id="ARBA00023157"/>
    </source>
</evidence>
<gene>
    <name evidence="7" type="ORF">POTOM_007618</name>
</gene>
<organism evidence="7 8">
    <name type="scientific">Populus tomentosa</name>
    <name type="common">Chinese white poplar</name>
    <dbReference type="NCBI Taxonomy" id="118781"/>
    <lineage>
        <taxon>Eukaryota</taxon>
        <taxon>Viridiplantae</taxon>
        <taxon>Streptophyta</taxon>
        <taxon>Embryophyta</taxon>
        <taxon>Tracheophyta</taxon>
        <taxon>Spermatophyta</taxon>
        <taxon>Magnoliopsida</taxon>
        <taxon>eudicotyledons</taxon>
        <taxon>Gunneridae</taxon>
        <taxon>Pentapetalae</taxon>
        <taxon>rosids</taxon>
        <taxon>fabids</taxon>
        <taxon>Malpighiales</taxon>
        <taxon>Salicaceae</taxon>
        <taxon>Saliceae</taxon>
        <taxon>Populus</taxon>
    </lineage>
</organism>
<keyword evidence="4" id="KW-1015">Disulfide bond</keyword>
<accession>A0A8X8AFU6</accession>
<dbReference type="InterPro" id="IPR005746">
    <property type="entry name" value="Thioredoxin"/>
</dbReference>
<evidence type="ECO:0000256" key="2">
    <source>
        <dbReference type="ARBA" id="ARBA00022946"/>
    </source>
</evidence>
<dbReference type="GO" id="GO:0008047">
    <property type="term" value="F:enzyme activator activity"/>
    <property type="evidence" value="ECO:0007669"/>
    <property type="project" value="UniProtKB-ARBA"/>
</dbReference>
<dbReference type="PANTHER" id="PTHR45663">
    <property type="entry name" value="GEO12009P1"/>
    <property type="match status" value="1"/>
</dbReference>
<dbReference type="OrthoDB" id="2121326at2759"/>
<evidence type="ECO:0000259" key="6">
    <source>
        <dbReference type="PROSITE" id="PS51352"/>
    </source>
</evidence>
<evidence type="ECO:0000256" key="1">
    <source>
        <dbReference type="ARBA" id="ARBA00022448"/>
    </source>
</evidence>
<dbReference type="Pfam" id="PF00085">
    <property type="entry name" value="Thioredoxin"/>
    <property type="match status" value="1"/>
</dbReference>
<evidence type="ECO:0000256" key="3">
    <source>
        <dbReference type="ARBA" id="ARBA00022982"/>
    </source>
</evidence>
<evidence type="ECO:0000313" key="7">
    <source>
        <dbReference type="EMBL" id="KAG6786026.1"/>
    </source>
</evidence>
<dbReference type="CDD" id="cd02947">
    <property type="entry name" value="TRX_family"/>
    <property type="match status" value="1"/>
</dbReference>
<dbReference type="PROSITE" id="PS00194">
    <property type="entry name" value="THIOREDOXIN_1"/>
    <property type="match status" value="1"/>
</dbReference>
<evidence type="ECO:0000313" key="8">
    <source>
        <dbReference type="Proteomes" id="UP000886885"/>
    </source>
</evidence>
<keyword evidence="1" id="KW-0813">Transport</keyword>
<dbReference type="NCBIfam" id="TIGR01068">
    <property type="entry name" value="thioredoxin"/>
    <property type="match status" value="1"/>
</dbReference>
<sequence>MEISSLSASTIPSLNSPNSTSNYSSKLSSFSSLQFPVQLHRLQFRKRWITSPSRPPILPLCLLLLLGNLISHKSYEAKVPHSEERISKITVDRRCGESEITVPMSMFRCDYTLLLTGFVNNIFTCKQWTRTVILTLIELLTLALCDAFVVAAKKQTFSTLDELLEKSDKPVLVDFYATWCGPCQFMAPILNEVSAVLEDTVQVVKIDTEKYPSIADKYRIEALPTFIIFKDGKPYDRFEGALTKDQLIQRIENSLNVQNIQYEASVFGFLTADHLPRPITPFSFFSLFNLSMLEIHERRNSDRNCLGNFCFKTALLELKFQRLAVSDPESCCEKLGDLLITGLLDEHSEVREGKSPLNFRLHSVHHLALSTYTTLASAYTVMAAYSLLLVAATYHLFCFESFLIASVANSGQVRESTC</sequence>
<dbReference type="InterPro" id="IPR013766">
    <property type="entry name" value="Thioredoxin_domain"/>
</dbReference>
<dbReference type="EMBL" id="JAAWWB010000003">
    <property type="protein sequence ID" value="KAG6786026.1"/>
    <property type="molecule type" value="Genomic_DNA"/>
</dbReference>
<comment type="caution">
    <text evidence="7">The sequence shown here is derived from an EMBL/GenBank/DDBJ whole genome shotgun (WGS) entry which is preliminary data.</text>
</comment>
<proteinExistence type="predicted"/>
<feature type="domain" description="Thioredoxin" evidence="6">
    <location>
        <begin position="139"/>
        <end position="256"/>
    </location>
</feature>
<evidence type="ECO:0000256" key="5">
    <source>
        <dbReference type="ARBA" id="ARBA00023284"/>
    </source>
</evidence>
<protein>
    <recommendedName>
        <fullName evidence="6">Thioredoxin domain-containing protein</fullName>
    </recommendedName>
</protein>
<dbReference type="FunFam" id="3.40.30.10:FF:000001">
    <property type="entry name" value="Thioredoxin"/>
    <property type="match status" value="1"/>
</dbReference>
<dbReference type="GO" id="GO:0015035">
    <property type="term" value="F:protein-disulfide reductase activity"/>
    <property type="evidence" value="ECO:0007669"/>
    <property type="project" value="InterPro"/>
</dbReference>
<dbReference type="GO" id="GO:0005737">
    <property type="term" value="C:cytoplasm"/>
    <property type="evidence" value="ECO:0007669"/>
    <property type="project" value="TreeGrafter"/>
</dbReference>
<keyword evidence="8" id="KW-1185">Reference proteome</keyword>
<dbReference type="PROSITE" id="PS51352">
    <property type="entry name" value="THIOREDOXIN_2"/>
    <property type="match status" value="1"/>
</dbReference>
<reference evidence="7" key="1">
    <citation type="journal article" date="2020" name="bioRxiv">
        <title>Hybrid origin of Populus tomentosa Carr. identified through genome sequencing and phylogenomic analysis.</title>
        <authorList>
            <person name="An X."/>
            <person name="Gao K."/>
            <person name="Chen Z."/>
            <person name="Li J."/>
            <person name="Yang X."/>
            <person name="Yang X."/>
            <person name="Zhou J."/>
            <person name="Guo T."/>
            <person name="Zhao T."/>
            <person name="Huang S."/>
            <person name="Miao D."/>
            <person name="Khan W.U."/>
            <person name="Rao P."/>
            <person name="Ye M."/>
            <person name="Lei B."/>
            <person name="Liao W."/>
            <person name="Wang J."/>
            <person name="Ji L."/>
            <person name="Li Y."/>
            <person name="Guo B."/>
            <person name="Mustafa N.S."/>
            <person name="Li S."/>
            <person name="Yun Q."/>
            <person name="Keller S.R."/>
            <person name="Mao J."/>
            <person name="Zhang R."/>
            <person name="Strauss S.H."/>
        </authorList>
    </citation>
    <scope>NUCLEOTIDE SEQUENCE</scope>
    <source>
        <strain evidence="7">GM15</strain>
        <tissue evidence="7">Leaf</tissue>
    </source>
</reference>
<keyword evidence="3" id="KW-0249">Electron transport</keyword>
<name>A0A8X8AFU6_POPTO</name>
<dbReference type="Proteomes" id="UP000886885">
    <property type="component" value="Chromosome 2A"/>
</dbReference>
<dbReference type="AlphaFoldDB" id="A0A8X8AFU6"/>
<keyword evidence="2" id="KW-0809">Transit peptide</keyword>
<dbReference type="PANTHER" id="PTHR45663:SF15">
    <property type="entry name" value="THIOREDOXIN Y1, CHLOROPLASTIC"/>
    <property type="match status" value="1"/>
</dbReference>
<keyword evidence="5" id="KW-0676">Redox-active center</keyword>
<dbReference type="InterPro" id="IPR017937">
    <property type="entry name" value="Thioredoxin_CS"/>
</dbReference>